<reference evidence="3 4" key="1">
    <citation type="journal article" date="2023" name="Mol. Phylogenet. Evol.">
        <title>Genome-scale phylogeny and comparative genomics of the fungal order Sordariales.</title>
        <authorList>
            <person name="Hensen N."/>
            <person name="Bonometti L."/>
            <person name="Westerberg I."/>
            <person name="Brannstrom I.O."/>
            <person name="Guillou S."/>
            <person name="Cros-Aarteil S."/>
            <person name="Calhoun S."/>
            <person name="Haridas S."/>
            <person name="Kuo A."/>
            <person name="Mondo S."/>
            <person name="Pangilinan J."/>
            <person name="Riley R."/>
            <person name="LaButti K."/>
            <person name="Andreopoulos B."/>
            <person name="Lipzen A."/>
            <person name="Chen C."/>
            <person name="Yan M."/>
            <person name="Daum C."/>
            <person name="Ng V."/>
            <person name="Clum A."/>
            <person name="Steindorff A."/>
            <person name="Ohm R.A."/>
            <person name="Martin F."/>
            <person name="Silar P."/>
            <person name="Natvig D.O."/>
            <person name="Lalanne C."/>
            <person name="Gautier V."/>
            <person name="Ament-Velasquez S.L."/>
            <person name="Kruys A."/>
            <person name="Hutchinson M.I."/>
            <person name="Powell A.J."/>
            <person name="Barry K."/>
            <person name="Miller A.N."/>
            <person name="Grigoriev I.V."/>
            <person name="Debuchy R."/>
            <person name="Gladieux P."/>
            <person name="Hiltunen Thoren M."/>
            <person name="Johannesson H."/>
        </authorList>
    </citation>
    <scope>NUCLEOTIDE SEQUENCE [LARGE SCALE GENOMIC DNA]</scope>
    <source>
        <strain evidence="3 4">FGSC 10403</strain>
    </source>
</reference>
<dbReference type="AlphaFoldDB" id="A0AAJ0HY12"/>
<sequence>MLSSSPNSSSSSSSSPNRVSLVLADTSASYEPISSFSHAMASSSQQSESNNTTQNANATIGHNSNDTADNNDSSDNNNNNNNNNSNNHNISKNSQNDAHNEHAPVAINLRSTATAPNHVLHIHYESLPALNLNHPPFYGTYRDSTDGVPQYHPFSDDDDDDDDGQELEEENREESENQFSRIHRVDHAYSDRSGRERQQRDEDESDSGGGRRRSRWERRRGVVMKMRKAMIWIVVLPLLLGALWVCINLFRKDETVLGTSKRRVVVDQRGRKCYQCVGEGVGDPTGLS</sequence>
<evidence type="ECO:0000313" key="4">
    <source>
        <dbReference type="Proteomes" id="UP001285908"/>
    </source>
</evidence>
<feature type="compositionally biased region" description="Basic and acidic residues" evidence="1">
    <location>
        <begin position="183"/>
        <end position="200"/>
    </location>
</feature>
<feature type="transmembrane region" description="Helical" evidence="2">
    <location>
        <begin position="229"/>
        <end position="250"/>
    </location>
</feature>
<keyword evidence="2" id="KW-0812">Transmembrane</keyword>
<dbReference type="Proteomes" id="UP001285908">
    <property type="component" value="Unassembled WGS sequence"/>
</dbReference>
<feature type="compositionally biased region" description="Low complexity" evidence="1">
    <location>
        <begin position="38"/>
        <end position="97"/>
    </location>
</feature>
<dbReference type="EMBL" id="JAULSX010000014">
    <property type="protein sequence ID" value="KAK3484617.1"/>
    <property type="molecule type" value="Genomic_DNA"/>
</dbReference>
<evidence type="ECO:0000256" key="2">
    <source>
        <dbReference type="SAM" id="Phobius"/>
    </source>
</evidence>
<dbReference type="GeneID" id="87879080"/>
<name>A0AAJ0HY12_9PEZI</name>
<protein>
    <submittedName>
        <fullName evidence="3">Uncharacterized protein</fullName>
    </submittedName>
</protein>
<evidence type="ECO:0000313" key="3">
    <source>
        <dbReference type="EMBL" id="KAK3484617.1"/>
    </source>
</evidence>
<accession>A0AAJ0HY12</accession>
<keyword evidence="4" id="KW-1185">Reference proteome</keyword>
<proteinExistence type="predicted"/>
<evidence type="ECO:0000256" key="1">
    <source>
        <dbReference type="SAM" id="MobiDB-lite"/>
    </source>
</evidence>
<feature type="region of interest" description="Disordered" evidence="1">
    <location>
        <begin position="141"/>
        <end position="215"/>
    </location>
</feature>
<keyword evidence="2" id="KW-0472">Membrane</keyword>
<gene>
    <name evidence="3" type="ORF">B0T23DRAFT_55972</name>
</gene>
<comment type="caution">
    <text evidence="3">The sequence shown here is derived from an EMBL/GenBank/DDBJ whole genome shotgun (WGS) entry which is preliminary data.</text>
</comment>
<keyword evidence="2" id="KW-1133">Transmembrane helix</keyword>
<feature type="compositionally biased region" description="Acidic residues" evidence="1">
    <location>
        <begin position="156"/>
        <end position="173"/>
    </location>
</feature>
<organism evidence="3 4">
    <name type="scientific">Neurospora hispaniola</name>
    <dbReference type="NCBI Taxonomy" id="588809"/>
    <lineage>
        <taxon>Eukaryota</taxon>
        <taxon>Fungi</taxon>
        <taxon>Dikarya</taxon>
        <taxon>Ascomycota</taxon>
        <taxon>Pezizomycotina</taxon>
        <taxon>Sordariomycetes</taxon>
        <taxon>Sordariomycetidae</taxon>
        <taxon>Sordariales</taxon>
        <taxon>Sordariaceae</taxon>
        <taxon>Neurospora</taxon>
    </lineage>
</organism>
<feature type="region of interest" description="Disordered" evidence="1">
    <location>
        <begin position="38"/>
        <end position="98"/>
    </location>
</feature>
<dbReference type="RefSeq" id="XP_062687711.1">
    <property type="nucleotide sequence ID" value="XM_062841458.1"/>
</dbReference>